<name>A0AAW2WY81_9LAMI</name>
<evidence type="ECO:0000256" key="1">
    <source>
        <dbReference type="SAM" id="MobiDB-lite"/>
    </source>
</evidence>
<dbReference type="EMBL" id="JACGWN010000007">
    <property type="protein sequence ID" value="KAL0444896.1"/>
    <property type="molecule type" value="Genomic_DNA"/>
</dbReference>
<gene>
    <name evidence="3" type="ORF">Slati_2212300</name>
</gene>
<feature type="compositionally biased region" description="Basic and acidic residues" evidence="1">
    <location>
        <begin position="167"/>
        <end position="178"/>
    </location>
</feature>
<dbReference type="SUPFAM" id="SSF56219">
    <property type="entry name" value="DNase I-like"/>
    <property type="match status" value="1"/>
</dbReference>
<dbReference type="PANTHER" id="PTHR31286:SF165">
    <property type="entry name" value="DUF4283 DOMAIN-CONTAINING PROTEIN"/>
    <property type="match status" value="1"/>
</dbReference>
<protein>
    <recommendedName>
        <fullName evidence="2">DUF4283 domain-containing protein</fullName>
    </recommendedName>
</protein>
<evidence type="ECO:0000259" key="2">
    <source>
        <dbReference type="Pfam" id="PF14111"/>
    </source>
</evidence>
<dbReference type="InterPro" id="IPR025558">
    <property type="entry name" value="DUF4283"/>
</dbReference>
<dbReference type="AlphaFoldDB" id="A0AAW2WY81"/>
<comment type="caution">
    <text evidence="3">The sequence shown here is derived from an EMBL/GenBank/DDBJ whole genome shotgun (WGS) entry which is preliminary data.</text>
</comment>
<feature type="region of interest" description="Disordered" evidence="1">
    <location>
        <begin position="154"/>
        <end position="178"/>
    </location>
</feature>
<reference evidence="3" key="2">
    <citation type="journal article" date="2024" name="Plant">
        <title>Genomic evolution and insights into agronomic trait innovations of Sesamum species.</title>
        <authorList>
            <person name="Miao H."/>
            <person name="Wang L."/>
            <person name="Qu L."/>
            <person name="Liu H."/>
            <person name="Sun Y."/>
            <person name="Le M."/>
            <person name="Wang Q."/>
            <person name="Wei S."/>
            <person name="Zheng Y."/>
            <person name="Lin W."/>
            <person name="Duan Y."/>
            <person name="Cao H."/>
            <person name="Xiong S."/>
            <person name="Wang X."/>
            <person name="Wei L."/>
            <person name="Li C."/>
            <person name="Ma Q."/>
            <person name="Ju M."/>
            <person name="Zhao R."/>
            <person name="Li G."/>
            <person name="Mu C."/>
            <person name="Tian Q."/>
            <person name="Mei H."/>
            <person name="Zhang T."/>
            <person name="Gao T."/>
            <person name="Zhang H."/>
        </authorList>
    </citation>
    <scope>NUCLEOTIDE SEQUENCE</scope>
    <source>
        <strain evidence="3">KEN1</strain>
    </source>
</reference>
<dbReference type="Pfam" id="PF14111">
    <property type="entry name" value="DUF4283"/>
    <property type="match status" value="1"/>
</dbReference>
<sequence>MIKAGSKKWESTAIGYFLGRKPSFFQLNEFARSTCPSVKEVIATTNGFFFIQFNTLVAMEEVLEGGPWLFQGQPIVLQRWEPSMTLRKRSHTQVPIWIKLCHLPVELWTPDGLSTVASGVGRPLYPDAITKADCPSKKWPSKPPVTVFIQKQVPPSTKPEPQVVQETNDRDTQDCPPRDLHMAPVEVPMIRAASWNVRGLNRRDHQLVWFNALDVSGNRIWLLWDDSEIDVVILGYEQCIHSRIFVKRTLVSCLVSVAYGANDIATRRGLWSNLVSFMSTVDELPWLVMGDFNRVLDHRRLFRFDNYLAVAPGFLEKVKSMWQHNISGTPMYAVTRKLKNLKPIFRAQRKDKGDISANVAKAKDYLKLAQLLLQEDGI</sequence>
<evidence type="ECO:0000313" key="3">
    <source>
        <dbReference type="EMBL" id="KAL0444896.1"/>
    </source>
</evidence>
<dbReference type="InterPro" id="IPR040256">
    <property type="entry name" value="At4g02000-like"/>
</dbReference>
<dbReference type="PANTHER" id="PTHR31286">
    <property type="entry name" value="GLYCINE-RICH CELL WALL STRUCTURAL PROTEIN 1.8-LIKE"/>
    <property type="match status" value="1"/>
</dbReference>
<dbReference type="Gene3D" id="3.60.10.10">
    <property type="entry name" value="Endonuclease/exonuclease/phosphatase"/>
    <property type="match status" value="1"/>
</dbReference>
<accession>A0AAW2WY81</accession>
<feature type="domain" description="DUF4283" evidence="2">
    <location>
        <begin position="7"/>
        <end position="85"/>
    </location>
</feature>
<reference evidence="3" key="1">
    <citation type="submission" date="2020-06" db="EMBL/GenBank/DDBJ databases">
        <authorList>
            <person name="Li T."/>
            <person name="Hu X."/>
            <person name="Zhang T."/>
            <person name="Song X."/>
            <person name="Zhang H."/>
            <person name="Dai N."/>
            <person name="Sheng W."/>
            <person name="Hou X."/>
            <person name="Wei L."/>
        </authorList>
    </citation>
    <scope>NUCLEOTIDE SEQUENCE</scope>
    <source>
        <strain evidence="3">KEN1</strain>
        <tissue evidence="3">Leaf</tissue>
    </source>
</reference>
<proteinExistence type="predicted"/>
<dbReference type="InterPro" id="IPR036691">
    <property type="entry name" value="Endo/exonu/phosph_ase_sf"/>
</dbReference>
<organism evidence="3">
    <name type="scientific">Sesamum latifolium</name>
    <dbReference type="NCBI Taxonomy" id="2727402"/>
    <lineage>
        <taxon>Eukaryota</taxon>
        <taxon>Viridiplantae</taxon>
        <taxon>Streptophyta</taxon>
        <taxon>Embryophyta</taxon>
        <taxon>Tracheophyta</taxon>
        <taxon>Spermatophyta</taxon>
        <taxon>Magnoliopsida</taxon>
        <taxon>eudicotyledons</taxon>
        <taxon>Gunneridae</taxon>
        <taxon>Pentapetalae</taxon>
        <taxon>asterids</taxon>
        <taxon>lamiids</taxon>
        <taxon>Lamiales</taxon>
        <taxon>Pedaliaceae</taxon>
        <taxon>Sesamum</taxon>
    </lineage>
</organism>